<reference evidence="1 2" key="1">
    <citation type="journal article" date="2011" name="Stand. Genomic Sci.">
        <title>Non-contiguous finished genome sequence and contextual data of the filamentous soil bacterium Ktedonobacter racemifer type strain (SOSP1-21).</title>
        <authorList>
            <person name="Chang Y.J."/>
            <person name="Land M."/>
            <person name="Hauser L."/>
            <person name="Chertkov O."/>
            <person name="Del Rio T.G."/>
            <person name="Nolan M."/>
            <person name="Copeland A."/>
            <person name="Tice H."/>
            <person name="Cheng J.F."/>
            <person name="Lucas S."/>
            <person name="Han C."/>
            <person name="Goodwin L."/>
            <person name="Pitluck S."/>
            <person name="Ivanova N."/>
            <person name="Ovchinikova G."/>
            <person name="Pati A."/>
            <person name="Chen A."/>
            <person name="Palaniappan K."/>
            <person name="Mavromatis K."/>
            <person name="Liolios K."/>
            <person name="Brettin T."/>
            <person name="Fiebig A."/>
            <person name="Rohde M."/>
            <person name="Abt B."/>
            <person name="Goker M."/>
            <person name="Detter J.C."/>
            <person name="Woyke T."/>
            <person name="Bristow J."/>
            <person name="Eisen J.A."/>
            <person name="Markowitz V."/>
            <person name="Hugenholtz P."/>
            <person name="Kyrpides N.C."/>
            <person name="Klenk H.P."/>
            <person name="Lapidus A."/>
        </authorList>
    </citation>
    <scope>NUCLEOTIDE SEQUENCE [LARGE SCALE GENOMIC DNA]</scope>
    <source>
        <strain evidence="2">DSM 44963</strain>
    </source>
</reference>
<name>D6U0P9_KTERA</name>
<evidence type="ECO:0000313" key="2">
    <source>
        <dbReference type="Proteomes" id="UP000004508"/>
    </source>
</evidence>
<dbReference type="Pfam" id="PF22564">
    <property type="entry name" value="HAAS"/>
    <property type="match status" value="1"/>
</dbReference>
<keyword evidence="2" id="KW-1185">Reference proteome</keyword>
<proteinExistence type="predicted"/>
<accession>D6U0P9</accession>
<evidence type="ECO:0000313" key="1">
    <source>
        <dbReference type="EMBL" id="EFH82389.1"/>
    </source>
</evidence>
<dbReference type="AlphaFoldDB" id="D6U0P9"/>
<comment type="caution">
    <text evidence="1">The sequence shown here is derived from an EMBL/GenBank/DDBJ whole genome shotgun (WGS) entry which is preliminary data.</text>
</comment>
<protein>
    <submittedName>
        <fullName evidence="1">Uncharacterized protein</fullName>
    </submittedName>
</protein>
<dbReference type="RefSeq" id="WP_007920467.1">
    <property type="nucleotide sequence ID" value="NZ_ADVG01000004.1"/>
</dbReference>
<dbReference type="STRING" id="485913.Krac_3198"/>
<gene>
    <name evidence="1" type="ORF">Krac_3198</name>
</gene>
<dbReference type="EMBL" id="ADVG01000004">
    <property type="protein sequence ID" value="EFH82389.1"/>
    <property type="molecule type" value="Genomic_DNA"/>
</dbReference>
<sequence length="130" mass="14492">MTDTYLERLSACLQRYGLDNHQISEILAEVESHLAESGETPLEAFGPPDVYAEERVTARERVAGGEMQRRTFSASAFDEMAILQEAGKAGWELTDVAAFALYCQRPWNPGNIQQWEPVALASTVTRLSTR</sequence>
<dbReference type="Proteomes" id="UP000004508">
    <property type="component" value="Unassembled WGS sequence"/>
</dbReference>
<dbReference type="InParanoid" id="D6U0P9"/>
<dbReference type="OrthoDB" id="5192631at2"/>
<organism evidence="1 2">
    <name type="scientific">Ktedonobacter racemifer DSM 44963</name>
    <dbReference type="NCBI Taxonomy" id="485913"/>
    <lineage>
        <taxon>Bacteria</taxon>
        <taxon>Bacillati</taxon>
        <taxon>Chloroflexota</taxon>
        <taxon>Ktedonobacteria</taxon>
        <taxon>Ktedonobacterales</taxon>
        <taxon>Ktedonobacteraceae</taxon>
        <taxon>Ktedonobacter</taxon>
    </lineage>
</organism>